<name>A0AAV4DR05_9GAST</name>
<feature type="compositionally biased region" description="Basic and acidic residues" evidence="6">
    <location>
        <begin position="66"/>
        <end position="78"/>
    </location>
</feature>
<feature type="compositionally biased region" description="Polar residues" evidence="6">
    <location>
        <begin position="475"/>
        <end position="493"/>
    </location>
</feature>
<protein>
    <recommendedName>
        <fullName evidence="7">DNA replication factor Dna2 N-terminal domain-containing protein</fullName>
    </recommendedName>
</protein>
<evidence type="ECO:0000256" key="2">
    <source>
        <dbReference type="ARBA" id="ARBA00022741"/>
    </source>
</evidence>
<reference evidence="8 9" key="1">
    <citation type="journal article" date="2021" name="Elife">
        <title>Chloroplast acquisition without the gene transfer in kleptoplastic sea slugs, Plakobranchus ocellatus.</title>
        <authorList>
            <person name="Maeda T."/>
            <person name="Takahashi S."/>
            <person name="Yoshida T."/>
            <person name="Shimamura S."/>
            <person name="Takaki Y."/>
            <person name="Nagai Y."/>
            <person name="Toyoda A."/>
            <person name="Suzuki Y."/>
            <person name="Arimoto A."/>
            <person name="Ishii H."/>
            <person name="Satoh N."/>
            <person name="Nishiyama T."/>
            <person name="Hasebe M."/>
            <person name="Maruyama T."/>
            <person name="Minagawa J."/>
            <person name="Obokata J."/>
            <person name="Shigenobu S."/>
        </authorList>
    </citation>
    <scope>NUCLEOTIDE SEQUENCE [LARGE SCALE GENOMIC DNA]</scope>
</reference>
<keyword evidence="9" id="KW-1185">Reference proteome</keyword>
<keyword evidence="4" id="KW-0347">Helicase</keyword>
<comment type="caution">
    <text evidence="8">The sequence shown here is derived from an EMBL/GenBank/DDBJ whole genome shotgun (WGS) entry which is preliminary data.</text>
</comment>
<keyword evidence="3" id="KW-0378">Hydrolase</keyword>
<keyword evidence="1" id="KW-0479">Metal-binding</keyword>
<dbReference type="GO" id="GO:0005524">
    <property type="term" value="F:ATP binding"/>
    <property type="evidence" value="ECO:0007669"/>
    <property type="project" value="UniProtKB-KW"/>
</dbReference>
<feature type="region of interest" description="Disordered" evidence="6">
    <location>
        <begin position="1"/>
        <end position="102"/>
    </location>
</feature>
<dbReference type="GO" id="GO:0004386">
    <property type="term" value="F:helicase activity"/>
    <property type="evidence" value="ECO:0007669"/>
    <property type="project" value="UniProtKB-KW"/>
</dbReference>
<evidence type="ECO:0000256" key="5">
    <source>
        <dbReference type="ARBA" id="ARBA00022840"/>
    </source>
</evidence>
<evidence type="ECO:0000256" key="6">
    <source>
        <dbReference type="SAM" id="MobiDB-lite"/>
    </source>
</evidence>
<feature type="region of interest" description="Disordered" evidence="6">
    <location>
        <begin position="204"/>
        <end position="235"/>
    </location>
</feature>
<feature type="region of interest" description="Disordered" evidence="6">
    <location>
        <begin position="938"/>
        <end position="957"/>
    </location>
</feature>
<evidence type="ECO:0000313" key="8">
    <source>
        <dbReference type="EMBL" id="GFO46493.1"/>
    </source>
</evidence>
<feature type="compositionally biased region" description="Basic and acidic residues" evidence="6">
    <location>
        <begin position="7"/>
        <end position="20"/>
    </location>
</feature>
<evidence type="ECO:0000256" key="1">
    <source>
        <dbReference type="ARBA" id="ARBA00022723"/>
    </source>
</evidence>
<dbReference type="Pfam" id="PF08696">
    <property type="entry name" value="Dna2"/>
    <property type="match status" value="1"/>
</dbReference>
<dbReference type="EMBL" id="BLXT01008186">
    <property type="protein sequence ID" value="GFO46493.1"/>
    <property type="molecule type" value="Genomic_DNA"/>
</dbReference>
<feature type="region of interest" description="Disordered" evidence="6">
    <location>
        <begin position="468"/>
        <end position="518"/>
    </location>
</feature>
<accession>A0AAV4DR05</accession>
<gene>
    <name evidence="8" type="ORF">PoB_007299800</name>
</gene>
<feature type="compositionally biased region" description="Polar residues" evidence="6">
    <location>
        <begin position="211"/>
        <end position="223"/>
    </location>
</feature>
<sequence length="1140" mass="126085">MGKLKKKEFASSKQGNDKQTKISSFFENRLGSKGESALFTKIQPATGREQRHRGLNSFDESQLANNHRDRCVGAKHGETSASDHPQTDGVLNHDEEEKENNDEDVVFLGSSDLPVFGNQSAVGKKVCLENEMPGELDLIEAEAELHFIKSDTKTNIDPSERPLNPLHTSPQSLVSTNPDSKKGHSKSYQADFADQNGAVLAEETRCKTDASEQTFPKSESTTPEKIPKGSIPDLSPEIICDTPGMSSEIKTSKLKKRKIYTSRSFLRSADLLTVQPDLKPAHLRVQGRVHRRKLIGTVSVSFRGQAVSDSKSATLDTSSSELDNANQKGISVCSKSNAMSKNYDSSQTITSNKHKDNVQLNPKTLDSVCVGQEQIISALPVIEPTELQQCIVPETQLFEHSICSAGVDGHNTCIEQYETDDEEEVDHVFDQSAHELDLAVDRYLSTMDDCDSSSVKALEANSEANCEDKRKIGNSKAQTSKSKSSLLQDSNRNPFVRRTYSWDRPENMQKSQTDTLGEQGSKTLVSAGVKSKLLGALEGAEVKAKREEGRIWLRERMVKDMLLDPPGVEDAKTTPVKIYNGESVTVKRQARPGLSPFSKRVHSSEPTDLSNEMADLTFPDKHKTTSTAETIKKVLNYEAASSVSQSVKVHSKKAHRFTRQRAVEFGLKPKENVAGTDKNATLKDDKLLADLLKDLSSPSDKANPGNRKPIVKHFAVDKSLKTGRVEVKCKKSAVKQTSEADENLLETLFGESFSDAGKTISCDGISKDRDALKLSSHENKSEPILIEESQDLCVQDDNDCVIIEEEFFMSLDKLPDCHKDDQNSHNELVSNDSLNDLDESLNQHCSGKISTVKTNKMKSLSMPNLERKSPTQLIDGSGLAYNSEIISSKFMLEDCVKLSRSEINSELNEESEKLGKELKRFQSPQTVVDDDYVEIETPNALSQRHSKLPSVESSSYDKPAHEEHIDMNASASKEDLLSTSICDMLSESFNDEFPQPKSSGIIKDTDELVLDLISDKKQTACQCVLQGFWVDTKVEKGDIVNVLADSNNGKFVVDDKNGLIVVSPDLLLSGTLVVSAVFCPRKSVLNEQFKGVDKGNVHMLYGSIIHSVFQEVLRDGVWRQQDVETLAVSRLKSSKFLHEM</sequence>
<feature type="region of interest" description="Disordered" evidence="6">
    <location>
        <begin position="153"/>
        <end position="187"/>
    </location>
</feature>
<evidence type="ECO:0000313" key="9">
    <source>
        <dbReference type="Proteomes" id="UP000735302"/>
    </source>
</evidence>
<dbReference type="InterPro" id="IPR014808">
    <property type="entry name" value="DNA_replication_fac_Dna2_N"/>
</dbReference>
<proteinExistence type="predicted"/>
<feature type="compositionally biased region" description="Polar residues" evidence="6">
    <location>
        <begin position="166"/>
        <end position="178"/>
    </location>
</feature>
<dbReference type="Proteomes" id="UP000735302">
    <property type="component" value="Unassembled WGS sequence"/>
</dbReference>
<dbReference type="GO" id="GO:0016787">
    <property type="term" value="F:hydrolase activity"/>
    <property type="evidence" value="ECO:0007669"/>
    <property type="project" value="UniProtKB-KW"/>
</dbReference>
<evidence type="ECO:0000259" key="7">
    <source>
        <dbReference type="Pfam" id="PF08696"/>
    </source>
</evidence>
<organism evidence="8 9">
    <name type="scientific">Plakobranchus ocellatus</name>
    <dbReference type="NCBI Taxonomy" id="259542"/>
    <lineage>
        <taxon>Eukaryota</taxon>
        <taxon>Metazoa</taxon>
        <taxon>Spiralia</taxon>
        <taxon>Lophotrochozoa</taxon>
        <taxon>Mollusca</taxon>
        <taxon>Gastropoda</taxon>
        <taxon>Heterobranchia</taxon>
        <taxon>Euthyneura</taxon>
        <taxon>Panpulmonata</taxon>
        <taxon>Sacoglossa</taxon>
        <taxon>Placobranchoidea</taxon>
        <taxon>Plakobranchidae</taxon>
        <taxon>Plakobranchus</taxon>
    </lineage>
</organism>
<feature type="domain" description="DNA replication factor Dna2 N-terminal" evidence="7">
    <location>
        <begin position="1015"/>
        <end position="1135"/>
    </location>
</feature>
<keyword evidence="5" id="KW-0067">ATP-binding</keyword>
<keyword evidence="2" id="KW-0547">Nucleotide-binding</keyword>
<feature type="compositionally biased region" description="Polar residues" evidence="6">
    <location>
        <begin position="508"/>
        <end position="518"/>
    </location>
</feature>
<dbReference type="AlphaFoldDB" id="A0AAV4DR05"/>
<evidence type="ECO:0000256" key="4">
    <source>
        <dbReference type="ARBA" id="ARBA00022806"/>
    </source>
</evidence>
<evidence type="ECO:0000256" key="3">
    <source>
        <dbReference type="ARBA" id="ARBA00022801"/>
    </source>
</evidence>
<dbReference type="GO" id="GO:0046872">
    <property type="term" value="F:metal ion binding"/>
    <property type="evidence" value="ECO:0007669"/>
    <property type="project" value="UniProtKB-KW"/>
</dbReference>